<proteinExistence type="predicted"/>
<keyword evidence="2" id="KW-0169">Cobalamin biosynthesis</keyword>
<dbReference type="KEGG" id="cbv:U729_251"/>
<dbReference type="OrthoDB" id="9780707at2"/>
<keyword evidence="5" id="KW-1185">Reference proteome</keyword>
<evidence type="ECO:0000256" key="1">
    <source>
        <dbReference type="ARBA" id="ARBA00004953"/>
    </source>
</evidence>
<accession>A0A0A7FYE9</accession>
<evidence type="ECO:0000256" key="2">
    <source>
        <dbReference type="ARBA" id="ARBA00022573"/>
    </source>
</evidence>
<keyword evidence="3 4" id="KW-0560">Oxidoreductase</keyword>
<name>A0A0A7FYE9_9CLOT</name>
<comment type="pathway">
    <text evidence="1">Cofactor biosynthesis; adenosylcobalamin biosynthesis.</text>
</comment>
<evidence type="ECO:0000256" key="3">
    <source>
        <dbReference type="ARBA" id="ARBA00023002"/>
    </source>
</evidence>
<dbReference type="AlphaFoldDB" id="A0A0A7FYE9"/>
<organism evidence="4 5">
    <name type="scientific">Clostridium baratii str. Sullivan</name>
    <dbReference type="NCBI Taxonomy" id="1415775"/>
    <lineage>
        <taxon>Bacteria</taxon>
        <taxon>Bacillati</taxon>
        <taxon>Bacillota</taxon>
        <taxon>Clostridia</taxon>
        <taxon>Eubacteriales</taxon>
        <taxon>Clostridiaceae</taxon>
        <taxon>Clostridium</taxon>
    </lineage>
</organism>
<dbReference type="HOGENOM" id="CLU_068627_0_0_9"/>
<dbReference type="Pfam" id="PF02571">
    <property type="entry name" value="CbiJ"/>
    <property type="match status" value="1"/>
</dbReference>
<reference evidence="4 5" key="1">
    <citation type="journal article" date="2015" name="Infect. Genet. Evol.">
        <title>Genomic sequences of six botulinum neurotoxin-producing strains representing three clostridial species illustrate the mobility and diversity of botulinum neurotoxin genes.</title>
        <authorList>
            <person name="Smith T.J."/>
            <person name="Hill K.K."/>
            <person name="Xie G."/>
            <person name="Foley B.T."/>
            <person name="Williamson C.H."/>
            <person name="Foster J.T."/>
            <person name="Johnson S.L."/>
            <person name="Chertkov O."/>
            <person name="Teshima H."/>
            <person name="Gibbons H.S."/>
            <person name="Johnsky L.A."/>
            <person name="Karavis M.A."/>
            <person name="Smith L.A."/>
        </authorList>
    </citation>
    <scope>NUCLEOTIDE SEQUENCE [LARGE SCALE GENOMIC DNA]</scope>
    <source>
        <strain evidence="4 5">Sullivan</strain>
    </source>
</reference>
<protein>
    <submittedName>
        <fullName evidence="4">Precorrin-6x reductase</fullName>
        <ecNumber evidence="4">1.3.1.54</ecNumber>
    </submittedName>
</protein>
<evidence type="ECO:0000313" key="5">
    <source>
        <dbReference type="Proteomes" id="UP000030635"/>
    </source>
</evidence>
<dbReference type="PROSITE" id="PS51014">
    <property type="entry name" value="COBK_CBIJ"/>
    <property type="match status" value="1"/>
</dbReference>
<dbReference type="RefSeq" id="WP_039311022.1">
    <property type="nucleotide sequence ID" value="NZ_CP006905.1"/>
</dbReference>
<dbReference type="PANTHER" id="PTHR36925:SF1">
    <property type="entry name" value="COBALT-PRECORRIN-6A REDUCTASE"/>
    <property type="match status" value="1"/>
</dbReference>
<dbReference type="NCBIfam" id="NF005970">
    <property type="entry name" value="PRK08057.1-4"/>
    <property type="match status" value="1"/>
</dbReference>
<dbReference type="PANTHER" id="PTHR36925">
    <property type="entry name" value="COBALT-PRECORRIN-6A REDUCTASE"/>
    <property type="match status" value="1"/>
</dbReference>
<dbReference type="InterPro" id="IPR003723">
    <property type="entry name" value="Precorrin-6x_reduct"/>
</dbReference>
<sequence length="256" mass="29035">MIGFVLGTSEGKKILEEVNKFTDDIFVSTSTKYGSELLENYSIKHLNSKPLNYDGFKETIEKFNIKIFVDATHPYAKEVSETLIKVCTDLGVKYIRYERKSYFDEIDNNENIIRIDDYSELKDVLENIDGTILNTTGSNNVDTINNLNLKNRVIHRILPSHTILKRLIENGTKIEDIIAIKGPFGRAINDGIIKEYDIKAIITKDSGLEGGVKEKVESALENNAKVILLNKPKVRYGVSFNNVKDLIYVIKKELGE</sequence>
<dbReference type="GO" id="GO:0009236">
    <property type="term" value="P:cobalamin biosynthetic process"/>
    <property type="evidence" value="ECO:0007669"/>
    <property type="project" value="UniProtKB-UniPathway"/>
</dbReference>
<dbReference type="EC" id="1.3.1.54" evidence="4"/>
<dbReference type="eggNOG" id="COG2099">
    <property type="taxonomic scope" value="Bacteria"/>
</dbReference>
<dbReference type="Proteomes" id="UP000030635">
    <property type="component" value="Chromosome"/>
</dbReference>
<dbReference type="UniPathway" id="UPA00148"/>
<evidence type="ECO:0000313" key="4">
    <source>
        <dbReference type="EMBL" id="AIY84642.1"/>
    </source>
</evidence>
<dbReference type="STRING" id="1561.NPD11_2734"/>
<gene>
    <name evidence="4" type="primary">cobK</name>
    <name evidence="4" type="ORF">U729_251</name>
</gene>
<dbReference type="GO" id="GO:0016994">
    <property type="term" value="F:precorrin-6A reductase activity"/>
    <property type="evidence" value="ECO:0007669"/>
    <property type="project" value="UniProtKB-EC"/>
</dbReference>
<dbReference type="EMBL" id="CP006905">
    <property type="protein sequence ID" value="AIY84642.1"/>
    <property type="molecule type" value="Genomic_DNA"/>
</dbReference>
<dbReference type="NCBIfam" id="TIGR00715">
    <property type="entry name" value="precor6x_red"/>
    <property type="match status" value="1"/>
</dbReference>